<comment type="caution">
    <text evidence="3">The sequence shown here is derived from an EMBL/GenBank/DDBJ whole genome shotgun (WGS) entry which is preliminary data.</text>
</comment>
<protein>
    <submittedName>
        <fullName evidence="3">Uncharacterized protein</fullName>
    </submittedName>
</protein>
<dbReference type="AlphaFoldDB" id="A0A401H5Y4"/>
<dbReference type="GeneID" id="38786718"/>
<dbReference type="InParanoid" id="A0A401H5Y4"/>
<keyword evidence="2" id="KW-0812">Transmembrane</keyword>
<dbReference type="RefSeq" id="XP_027620714.1">
    <property type="nucleotide sequence ID" value="XM_027764913.1"/>
</dbReference>
<feature type="transmembrane region" description="Helical" evidence="2">
    <location>
        <begin position="128"/>
        <end position="149"/>
    </location>
</feature>
<keyword evidence="4" id="KW-1185">Reference proteome</keyword>
<organism evidence="3 4">
    <name type="scientific">Sparassis crispa</name>
    <dbReference type="NCBI Taxonomy" id="139825"/>
    <lineage>
        <taxon>Eukaryota</taxon>
        <taxon>Fungi</taxon>
        <taxon>Dikarya</taxon>
        <taxon>Basidiomycota</taxon>
        <taxon>Agaricomycotina</taxon>
        <taxon>Agaricomycetes</taxon>
        <taxon>Polyporales</taxon>
        <taxon>Sparassidaceae</taxon>
        <taxon>Sparassis</taxon>
    </lineage>
</organism>
<evidence type="ECO:0000313" key="4">
    <source>
        <dbReference type="Proteomes" id="UP000287166"/>
    </source>
</evidence>
<sequence>MAALIRRDDHQQWESGQASYWTGSSANTLATPSSQLSPQVDVLPSQVLVYVSVTVVVIRPFGGCWLRVCLPSLDGAARSDLRTANGLVRPASGRRSVRKEPAPQPAPGHDHPPADQPPRRRRVPRDGVRVRLAPALLPLHGAPGLFFGFTVRGVSLLPFSCVVGPDGGFVVSLFLARVTTDFLWTRNLDPDVWVLLLNSALVDLVGQLLLVCCYEIAALLGSHVRS</sequence>
<evidence type="ECO:0000313" key="3">
    <source>
        <dbReference type="EMBL" id="GBE89801.1"/>
    </source>
</evidence>
<reference evidence="3 4" key="1">
    <citation type="journal article" date="2018" name="Sci. Rep.">
        <title>Genome sequence of the cauliflower mushroom Sparassis crispa (Hanabiratake) and its association with beneficial usage.</title>
        <authorList>
            <person name="Kiyama R."/>
            <person name="Furutani Y."/>
            <person name="Kawaguchi K."/>
            <person name="Nakanishi T."/>
        </authorList>
    </citation>
    <scope>NUCLEOTIDE SEQUENCE [LARGE SCALE GENOMIC DNA]</scope>
</reference>
<dbReference type="OrthoDB" id="666972at2759"/>
<name>A0A401H5Y4_9APHY</name>
<dbReference type="EMBL" id="BFAD01000017">
    <property type="protein sequence ID" value="GBE89801.1"/>
    <property type="molecule type" value="Genomic_DNA"/>
</dbReference>
<proteinExistence type="predicted"/>
<dbReference type="Proteomes" id="UP000287166">
    <property type="component" value="Unassembled WGS sequence"/>
</dbReference>
<accession>A0A401H5Y4</accession>
<evidence type="ECO:0000256" key="2">
    <source>
        <dbReference type="SAM" id="Phobius"/>
    </source>
</evidence>
<keyword evidence="2" id="KW-1133">Transmembrane helix</keyword>
<feature type="region of interest" description="Disordered" evidence="1">
    <location>
        <begin position="88"/>
        <end position="124"/>
    </location>
</feature>
<evidence type="ECO:0000256" key="1">
    <source>
        <dbReference type="SAM" id="MobiDB-lite"/>
    </source>
</evidence>
<gene>
    <name evidence="3" type="ORF">SCP_1701260</name>
</gene>
<keyword evidence="2" id="KW-0472">Membrane</keyword>